<evidence type="ECO:0000313" key="4">
    <source>
        <dbReference type="Proteomes" id="UP000023152"/>
    </source>
</evidence>
<proteinExistence type="predicted"/>
<organism evidence="3 4">
    <name type="scientific">Reticulomyxa filosa</name>
    <dbReference type="NCBI Taxonomy" id="46433"/>
    <lineage>
        <taxon>Eukaryota</taxon>
        <taxon>Sar</taxon>
        <taxon>Rhizaria</taxon>
        <taxon>Retaria</taxon>
        <taxon>Foraminifera</taxon>
        <taxon>Monothalamids</taxon>
        <taxon>Reticulomyxidae</taxon>
        <taxon>Reticulomyxa</taxon>
    </lineage>
</organism>
<evidence type="ECO:0000256" key="2">
    <source>
        <dbReference type="SAM" id="Phobius"/>
    </source>
</evidence>
<accession>X6LIW7</accession>
<name>X6LIW7_RETFI</name>
<evidence type="ECO:0000313" key="3">
    <source>
        <dbReference type="EMBL" id="ETO00660.1"/>
    </source>
</evidence>
<feature type="compositionally biased region" description="Basic and acidic residues" evidence="1">
    <location>
        <begin position="201"/>
        <end position="212"/>
    </location>
</feature>
<evidence type="ECO:0000256" key="1">
    <source>
        <dbReference type="SAM" id="MobiDB-lite"/>
    </source>
</evidence>
<protein>
    <submittedName>
        <fullName evidence="3">Uncharacterized protein</fullName>
    </submittedName>
</protein>
<sequence length="212" mass="24599">QLEELVSKFRLYFAANVYRYKHPFASLCQQASKFTYVAIVQKEPFMSEKQSQFKRFDSSIYHLACYLWDYQLLLGGAFIYIHIIYVSRIALICEFVKPNNQEWRLPNFNDKKMNNILFLVFVLLIQLPNAENMTNKGYLNDSIQLVNVLFNRLHQCLFHPMKTQSSLKLVTSCRAANGEGKSENRNHNHGGTSADTAIAESKQKNTDLEETK</sequence>
<dbReference type="AlphaFoldDB" id="X6LIW7"/>
<dbReference type="Proteomes" id="UP000023152">
    <property type="component" value="Unassembled WGS sequence"/>
</dbReference>
<feature type="transmembrane region" description="Helical" evidence="2">
    <location>
        <begin position="113"/>
        <end position="130"/>
    </location>
</feature>
<feature type="region of interest" description="Disordered" evidence="1">
    <location>
        <begin position="178"/>
        <end position="212"/>
    </location>
</feature>
<dbReference type="EMBL" id="ASPP01040376">
    <property type="protein sequence ID" value="ETO00660.1"/>
    <property type="molecule type" value="Genomic_DNA"/>
</dbReference>
<keyword evidence="4" id="KW-1185">Reference proteome</keyword>
<reference evidence="3 4" key="1">
    <citation type="journal article" date="2013" name="Curr. Biol.">
        <title>The Genome of the Foraminiferan Reticulomyxa filosa.</title>
        <authorList>
            <person name="Glockner G."/>
            <person name="Hulsmann N."/>
            <person name="Schleicher M."/>
            <person name="Noegel A.A."/>
            <person name="Eichinger L."/>
            <person name="Gallinger C."/>
            <person name="Pawlowski J."/>
            <person name="Sierra R."/>
            <person name="Euteneuer U."/>
            <person name="Pillet L."/>
            <person name="Moustafa A."/>
            <person name="Platzer M."/>
            <person name="Groth M."/>
            <person name="Szafranski K."/>
            <person name="Schliwa M."/>
        </authorList>
    </citation>
    <scope>NUCLEOTIDE SEQUENCE [LARGE SCALE GENOMIC DNA]</scope>
</reference>
<gene>
    <name evidence="3" type="ORF">RFI_36780</name>
</gene>
<feature type="non-terminal residue" evidence="3">
    <location>
        <position position="1"/>
    </location>
</feature>
<comment type="caution">
    <text evidence="3">The sequence shown here is derived from an EMBL/GenBank/DDBJ whole genome shotgun (WGS) entry which is preliminary data.</text>
</comment>
<feature type="transmembrane region" description="Helical" evidence="2">
    <location>
        <begin position="72"/>
        <end position="92"/>
    </location>
</feature>
<keyword evidence="2" id="KW-0812">Transmembrane</keyword>
<keyword evidence="2" id="KW-0472">Membrane</keyword>
<keyword evidence="2" id="KW-1133">Transmembrane helix</keyword>